<gene>
    <name evidence="4" type="ORF">PBRASI_LOCUS6502</name>
</gene>
<name>A0A9N9G3F0_9GLOM</name>
<feature type="region of interest" description="Disordered" evidence="1">
    <location>
        <begin position="217"/>
        <end position="237"/>
    </location>
</feature>
<sequence>MDQRLPPDWKAEYDSNSGQYYYVDTRTGQSQWQPPGDVTPSTHIPSPYPEPSQHSSGMPNASPRGPGMPTASPQGPGMPNAFPFGPSMPTASAHPSSDGYSASSVPSSYASPPPYTSTPSYDVPTASPYGASPYPPDPSTYNPTTYPAEKHSGGGEASAYFGSAQSQNPPTSYPQGAYDSQGTEDPNDPRAFKLGGMNTTTVAAGVIGGAALAYALGHHKKHKKHKKKKWGKGWKWK</sequence>
<evidence type="ECO:0000256" key="2">
    <source>
        <dbReference type="SAM" id="Phobius"/>
    </source>
</evidence>
<feature type="compositionally biased region" description="Polar residues" evidence="1">
    <location>
        <begin position="26"/>
        <end position="44"/>
    </location>
</feature>
<dbReference type="AlphaFoldDB" id="A0A9N9G3F0"/>
<feature type="transmembrane region" description="Helical" evidence="2">
    <location>
        <begin position="196"/>
        <end position="217"/>
    </location>
</feature>
<feature type="compositionally biased region" description="Low complexity" evidence="1">
    <location>
        <begin position="95"/>
        <end position="110"/>
    </location>
</feature>
<dbReference type="EMBL" id="CAJVPI010000869">
    <property type="protein sequence ID" value="CAG8578745.1"/>
    <property type="molecule type" value="Genomic_DNA"/>
</dbReference>
<dbReference type="Pfam" id="PF00397">
    <property type="entry name" value="WW"/>
    <property type="match status" value="1"/>
</dbReference>
<evidence type="ECO:0000259" key="3">
    <source>
        <dbReference type="PROSITE" id="PS50020"/>
    </source>
</evidence>
<feature type="compositionally biased region" description="Basic and acidic residues" evidence="1">
    <location>
        <begin position="1"/>
        <end position="13"/>
    </location>
</feature>
<keyword evidence="2" id="KW-0812">Transmembrane</keyword>
<dbReference type="Gene3D" id="2.20.70.10">
    <property type="match status" value="1"/>
</dbReference>
<keyword evidence="2" id="KW-1133">Transmembrane helix</keyword>
<proteinExistence type="predicted"/>
<dbReference type="OrthoDB" id="2367685at2759"/>
<dbReference type="InterPro" id="IPR001202">
    <property type="entry name" value="WW_dom"/>
</dbReference>
<organism evidence="4 5">
    <name type="scientific">Paraglomus brasilianum</name>
    <dbReference type="NCBI Taxonomy" id="144538"/>
    <lineage>
        <taxon>Eukaryota</taxon>
        <taxon>Fungi</taxon>
        <taxon>Fungi incertae sedis</taxon>
        <taxon>Mucoromycota</taxon>
        <taxon>Glomeromycotina</taxon>
        <taxon>Glomeromycetes</taxon>
        <taxon>Paraglomerales</taxon>
        <taxon>Paraglomeraceae</taxon>
        <taxon>Paraglomus</taxon>
    </lineage>
</organism>
<comment type="caution">
    <text evidence="4">The sequence shown here is derived from an EMBL/GenBank/DDBJ whole genome shotgun (WGS) entry which is preliminary data.</text>
</comment>
<reference evidence="4" key="1">
    <citation type="submission" date="2021-06" db="EMBL/GenBank/DDBJ databases">
        <authorList>
            <person name="Kallberg Y."/>
            <person name="Tangrot J."/>
            <person name="Rosling A."/>
        </authorList>
    </citation>
    <scope>NUCLEOTIDE SEQUENCE</scope>
    <source>
        <strain evidence="4">BR232B</strain>
    </source>
</reference>
<evidence type="ECO:0000256" key="1">
    <source>
        <dbReference type="SAM" id="MobiDB-lite"/>
    </source>
</evidence>
<dbReference type="Proteomes" id="UP000789739">
    <property type="component" value="Unassembled WGS sequence"/>
</dbReference>
<dbReference type="SMART" id="SM00456">
    <property type="entry name" value="WW"/>
    <property type="match status" value="1"/>
</dbReference>
<accession>A0A9N9G3F0</accession>
<dbReference type="CDD" id="cd00201">
    <property type="entry name" value="WW"/>
    <property type="match status" value="1"/>
</dbReference>
<keyword evidence="2" id="KW-0472">Membrane</keyword>
<protein>
    <submittedName>
        <fullName evidence="4">10530_t:CDS:1</fullName>
    </submittedName>
</protein>
<dbReference type="PROSITE" id="PS50020">
    <property type="entry name" value="WW_DOMAIN_2"/>
    <property type="match status" value="1"/>
</dbReference>
<evidence type="ECO:0000313" key="5">
    <source>
        <dbReference type="Proteomes" id="UP000789739"/>
    </source>
</evidence>
<dbReference type="SUPFAM" id="SSF51045">
    <property type="entry name" value="WW domain"/>
    <property type="match status" value="1"/>
</dbReference>
<dbReference type="InterPro" id="IPR036020">
    <property type="entry name" value="WW_dom_sf"/>
</dbReference>
<keyword evidence="5" id="KW-1185">Reference proteome</keyword>
<feature type="domain" description="WW" evidence="3">
    <location>
        <begin position="3"/>
        <end position="37"/>
    </location>
</feature>
<feature type="region of interest" description="Disordered" evidence="1">
    <location>
        <begin position="1"/>
        <end position="195"/>
    </location>
</feature>
<feature type="compositionally biased region" description="Polar residues" evidence="1">
    <location>
        <begin position="163"/>
        <end position="184"/>
    </location>
</feature>
<dbReference type="PROSITE" id="PS01159">
    <property type="entry name" value="WW_DOMAIN_1"/>
    <property type="match status" value="1"/>
</dbReference>
<evidence type="ECO:0000313" key="4">
    <source>
        <dbReference type="EMBL" id="CAG8578745.1"/>
    </source>
</evidence>